<dbReference type="InterPro" id="IPR051794">
    <property type="entry name" value="PG_Endopeptidase_C40"/>
</dbReference>
<dbReference type="InterPro" id="IPR000064">
    <property type="entry name" value="NLP_P60_dom"/>
</dbReference>
<dbReference type="InterPro" id="IPR036779">
    <property type="entry name" value="LysM_dom_sf"/>
</dbReference>
<evidence type="ECO:0000259" key="10">
    <source>
        <dbReference type="PROSITE" id="PS51935"/>
    </source>
</evidence>
<keyword evidence="5" id="KW-0378">Hydrolase</keyword>
<keyword evidence="6" id="KW-0788">Thiol protease</keyword>
<dbReference type="PROSITE" id="PS51935">
    <property type="entry name" value="NLPC_P60"/>
    <property type="match status" value="1"/>
</dbReference>
<dbReference type="SUPFAM" id="SSF54001">
    <property type="entry name" value="Cysteine proteinases"/>
    <property type="match status" value="1"/>
</dbReference>
<dbReference type="AlphaFoldDB" id="A0A2J6NM31"/>
<gene>
    <name evidence="11" type="ORF">CK797_06215</name>
</gene>
<feature type="region of interest" description="Disordered" evidence="7">
    <location>
        <begin position="198"/>
        <end position="221"/>
    </location>
</feature>
<dbReference type="Gene3D" id="3.90.1720.10">
    <property type="entry name" value="endopeptidase domain like (from Nostoc punctiforme)"/>
    <property type="match status" value="1"/>
</dbReference>
<dbReference type="SMART" id="SM00257">
    <property type="entry name" value="LysM"/>
    <property type="match status" value="1"/>
</dbReference>
<dbReference type="Pfam" id="PF00877">
    <property type="entry name" value="NLPC_P60"/>
    <property type="match status" value="1"/>
</dbReference>
<dbReference type="SUPFAM" id="SSF54106">
    <property type="entry name" value="LysM domain"/>
    <property type="match status" value="1"/>
</dbReference>
<evidence type="ECO:0000259" key="9">
    <source>
        <dbReference type="PROSITE" id="PS51782"/>
    </source>
</evidence>
<feature type="signal peptide" evidence="8">
    <location>
        <begin position="1"/>
        <end position="24"/>
    </location>
</feature>
<evidence type="ECO:0000256" key="5">
    <source>
        <dbReference type="ARBA" id="ARBA00022801"/>
    </source>
</evidence>
<dbReference type="OrthoDB" id="1654978at2"/>
<dbReference type="EMBL" id="PNFV01000006">
    <property type="protein sequence ID" value="PMB82373.1"/>
    <property type="molecule type" value="Genomic_DNA"/>
</dbReference>
<comment type="caution">
    <text evidence="11">The sequence shown here is derived from an EMBL/GenBank/DDBJ whole genome shotgun (WGS) entry which is preliminary data.</text>
</comment>
<evidence type="ECO:0000313" key="12">
    <source>
        <dbReference type="Proteomes" id="UP000239920"/>
    </source>
</evidence>
<evidence type="ECO:0000313" key="11">
    <source>
        <dbReference type="EMBL" id="PMB82373.1"/>
    </source>
</evidence>
<feature type="domain" description="LysM" evidence="9">
    <location>
        <begin position="26"/>
        <end position="70"/>
    </location>
</feature>
<dbReference type="InterPro" id="IPR038765">
    <property type="entry name" value="Papain-like_cys_pep_sf"/>
</dbReference>
<organism evidence="11 12">
    <name type="scientific">Limosilactobacillus pontis</name>
    <dbReference type="NCBI Taxonomy" id="35787"/>
    <lineage>
        <taxon>Bacteria</taxon>
        <taxon>Bacillati</taxon>
        <taxon>Bacillota</taxon>
        <taxon>Bacilli</taxon>
        <taxon>Lactobacillales</taxon>
        <taxon>Lactobacillaceae</taxon>
        <taxon>Limosilactobacillus</taxon>
    </lineage>
</organism>
<dbReference type="CDD" id="cd00118">
    <property type="entry name" value="LysM"/>
    <property type="match status" value="1"/>
</dbReference>
<evidence type="ECO:0000256" key="4">
    <source>
        <dbReference type="ARBA" id="ARBA00022737"/>
    </source>
</evidence>
<dbReference type="InterPro" id="IPR018392">
    <property type="entry name" value="LysM"/>
</dbReference>
<evidence type="ECO:0000256" key="2">
    <source>
        <dbReference type="ARBA" id="ARBA00022670"/>
    </source>
</evidence>
<keyword evidence="3 8" id="KW-0732">Signal</keyword>
<evidence type="ECO:0000256" key="8">
    <source>
        <dbReference type="SAM" id="SignalP"/>
    </source>
</evidence>
<proteinExistence type="inferred from homology"/>
<dbReference type="PANTHER" id="PTHR47359">
    <property type="entry name" value="PEPTIDOGLYCAN DL-ENDOPEPTIDASE CWLO"/>
    <property type="match status" value="1"/>
</dbReference>
<evidence type="ECO:0000256" key="1">
    <source>
        <dbReference type="ARBA" id="ARBA00007074"/>
    </source>
</evidence>
<feature type="chain" id="PRO_5014370031" evidence="8">
    <location>
        <begin position="25"/>
        <end position="334"/>
    </location>
</feature>
<dbReference type="Pfam" id="PF01476">
    <property type="entry name" value="LysM"/>
    <property type="match status" value="1"/>
</dbReference>
<keyword evidence="4" id="KW-0677">Repeat</keyword>
<evidence type="ECO:0000256" key="6">
    <source>
        <dbReference type="ARBA" id="ARBA00022807"/>
    </source>
</evidence>
<dbReference type="Gene3D" id="3.10.350.10">
    <property type="entry name" value="LysM domain"/>
    <property type="match status" value="1"/>
</dbReference>
<reference evidence="11 12" key="1">
    <citation type="submission" date="2017-09" db="EMBL/GenBank/DDBJ databases">
        <title>Bacterial strain isolated from the female urinary microbiota.</title>
        <authorList>
            <person name="Thomas-White K."/>
            <person name="Kumar N."/>
            <person name="Forster S."/>
            <person name="Putonti C."/>
            <person name="Lawley T."/>
            <person name="Wolfe A.J."/>
        </authorList>
    </citation>
    <scope>NUCLEOTIDE SEQUENCE [LARGE SCALE GENOMIC DNA]</scope>
    <source>
        <strain evidence="11 12">UMB0683</strain>
    </source>
</reference>
<dbReference type="Proteomes" id="UP000239920">
    <property type="component" value="Unassembled WGS sequence"/>
</dbReference>
<protein>
    <submittedName>
        <fullName evidence="11">Peptidoglycan endopeptidase</fullName>
    </submittedName>
</protein>
<evidence type="ECO:0000256" key="7">
    <source>
        <dbReference type="SAM" id="MobiDB-lite"/>
    </source>
</evidence>
<accession>A0A2J6NM31</accession>
<dbReference type="GO" id="GO:0006508">
    <property type="term" value="P:proteolysis"/>
    <property type="evidence" value="ECO:0007669"/>
    <property type="project" value="UniProtKB-KW"/>
</dbReference>
<keyword evidence="2" id="KW-0645">Protease</keyword>
<comment type="similarity">
    <text evidence="1">Belongs to the peptidase C40 family.</text>
</comment>
<feature type="domain" description="NlpC/P60" evidence="10">
    <location>
        <begin position="217"/>
        <end position="334"/>
    </location>
</feature>
<dbReference type="PROSITE" id="PS51782">
    <property type="entry name" value="LYSM"/>
    <property type="match status" value="1"/>
</dbReference>
<sequence length="334" mass="34552">MVSKSLIATLGAAGALAIATGANADTQVQVQSGDTVWNFAQQYNSTVDTIAQRNQLTDPNYIQVGQQLIIPDSAVSAASQAASSAPVNANDTMTTAANANSTVTNTAANVAASSAASNSANTLTGNTVTLTSTSTANSAASLANTDTVLSTSQAATSAVASQTDYATNSAAALQSMSNYSISYGTVEVTAASYNNSTQAQPSQTAYSSQTTTPTQTSSNTSSAVATAKSMVGVPYVWGGNTPSGFDCSGLVQYSYNLGPNYRTTYQQTNLGTHKYDVENAQSGDLYFWGTESAPYHVAIAEGNGNYIQAPTPGQNVQEGNIQYYRPNYYISMNQ</sequence>
<name>A0A2J6NM31_9LACO</name>
<dbReference type="PANTHER" id="PTHR47359:SF3">
    <property type="entry name" value="NLP_P60 DOMAIN-CONTAINING PROTEIN-RELATED"/>
    <property type="match status" value="1"/>
</dbReference>
<evidence type="ECO:0000256" key="3">
    <source>
        <dbReference type="ARBA" id="ARBA00022729"/>
    </source>
</evidence>
<dbReference type="GO" id="GO:0008234">
    <property type="term" value="F:cysteine-type peptidase activity"/>
    <property type="evidence" value="ECO:0007669"/>
    <property type="project" value="UniProtKB-KW"/>
</dbReference>